<dbReference type="Proteomes" id="UP000799754">
    <property type="component" value="Unassembled WGS sequence"/>
</dbReference>
<name>A0ACB6S768_9PLEO</name>
<organism evidence="1 2">
    <name type="scientific">Macroventuria anomochaeta</name>
    <dbReference type="NCBI Taxonomy" id="301207"/>
    <lineage>
        <taxon>Eukaryota</taxon>
        <taxon>Fungi</taxon>
        <taxon>Dikarya</taxon>
        <taxon>Ascomycota</taxon>
        <taxon>Pezizomycotina</taxon>
        <taxon>Dothideomycetes</taxon>
        <taxon>Pleosporomycetidae</taxon>
        <taxon>Pleosporales</taxon>
        <taxon>Pleosporineae</taxon>
        <taxon>Didymellaceae</taxon>
        <taxon>Macroventuria</taxon>
    </lineage>
</organism>
<gene>
    <name evidence="1" type="ORF">BU25DRAFT_336057</name>
</gene>
<keyword evidence="2" id="KW-1185">Reference proteome</keyword>
<evidence type="ECO:0000313" key="2">
    <source>
        <dbReference type="Proteomes" id="UP000799754"/>
    </source>
</evidence>
<dbReference type="EMBL" id="MU006708">
    <property type="protein sequence ID" value="KAF2629852.1"/>
    <property type="molecule type" value="Genomic_DNA"/>
</dbReference>
<protein>
    <submittedName>
        <fullName evidence="1">Uncharacterized protein</fullName>
    </submittedName>
</protein>
<proteinExistence type="predicted"/>
<comment type="caution">
    <text evidence="1">The sequence shown here is derived from an EMBL/GenBank/DDBJ whole genome shotgun (WGS) entry which is preliminary data.</text>
</comment>
<reference evidence="1" key="1">
    <citation type="journal article" date="2020" name="Stud. Mycol.">
        <title>101 Dothideomycetes genomes: a test case for predicting lifestyles and emergence of pathogens.</title>
        <authorList>
            <person name="Haridas S."/>
            <person name="Albert R."/>
            <person name="Binder M."/>
            <person name="Bloem J."/>
            <person name="Labutti K."/>
            <person name="Salamov A."/>
            <person name="Andreopoulos B."/>
            <person name="Baker S."/>
            <person name="Barry K."/>
            <person name="Bills G."/>
            <person name="Bluhm B."/>
            <person name="Cannon C."/>
            <person name="Castanera R."/>
            <person name="Culley D."/>
            <person name="Daum C."/>
            <person name="Ezra D."/>
            <person name="Gonzalez J."/>
            <person name="Henrissat B."/>
            <person name="Kuo A."/>
            <person name="Liang C."/>
            <person name="Lipzen A."/>
            <person name="Lutzoni F."/>
            <person name="Magnuson J."/>
            <person name="Mondo S."/>
            <person name="Nolan M."/>
            <person name="Ohm R."/>
            <person name="Pangilinan J."/>
            <person name="Park H.-J."/>
            <person name="Ramirez L."/>
            <person name="Alfaro M."/>
            <person name="Sun H."/>
            <person name="Tritt A."/>
            <person name="Yoshinaga Y."/>
            <person name="Zwiers L.-H."/>
            <person name="Turgeon B."/>
            <person name="Goodwin S."/>
            <person name="Spatafora J."/>
            <person name="Crous P."/>
            <person name="Grigoriev I."/>
        </authorList>
    </citation>
    <scope>NUCLEOTIDE SEQUENCE</scope>
    <source>
        <strain evidence="1">CBS 525.71</strain>
    </source>
</reference>
<accession>A0ACB6S768</accession>
<evidence type="ECO:0000313" key="1">
    <source>
        <dbReference type="EMBL" id="KAF2629852.1"/>
    </source>
</evidence>
<sequence>MNAHTGEALSDLIRYRFLDIDGVHAVQRPQYSQVSFIISMRCMPACSLHRRKVVLCCLAIVTPMLASCSVVVWIVFANLVHENCPVEELCHELDAINTTSRNHFYIDFPAARLAFIASSSSTVSFALIGLLMTMHAYTNAASFLRASNGVQTGSLLTPRQLSTLLRVLNAEWMVLWDLSTSKLKAVFWDREDDTHPSHRLPQILRRGISVLMAGIFASVLIQAADVYFHIAAEAIEFIQVQELSPVAYPYSRGLAPWCLERPVVGDLGQKNYWGCAITARSAAYNNATSLAPTNASIIQDMKNSISSQHKVLSFTDSSGVQYAIIGPADSKPSMDWKASSFGVSTTCSAIPQGGCDVYRPVTEAKDGQGTPVVLVPFNCTSNKAGIDIAGNLTSHNTKTHTMNFHKYAAESAPFFNSAVLNLEESRTIRDNLNGGEDANDILRNSWNAFVMRKIPTAEQGDFSQLPHTFETDLRVWTHPLLGVFVLLHCNITVWDLTYASVESKITILSQSLSNGSTAGISSMPGTRFIGTLANIFQDESTGPVSRSSPDNFIRSFEMGMSKAYSYPLASQTIGQPSLLAQARLSKIVTKLPIAGFWFLIGANMGFAVLGLAVGIGAVRKTTETIGQVQMRLGLVGLVAALFDRRQFEKAAKCDEELFEEVSMEDKSSTKRVAVMETREGGASFALTRSR</sequence>